<dbReference type="PIRSF" id="PIRSF036409">
    <property type="entry name" value="EutP_PduV"/>
    <property type="match status" value="1"/>
</dbReference>
<dbReference type="PANTHER" id="PTHR40453">
    <property type="entry name" value="PROTEIN YOEF"/>
    <property type="match status" value="1"/>
</dbReference>
<dbReference type="PANTHER" id="PTHR40453:SF1">
    <property type="entry name" value="PROTEIN YOEF"/>
    <property type="match status" value="1"/>
</dbReference>
<accession>A0ABP3KCR4</accession>
<sequence length="149" mass="16789">MKKIMMIGPIESGKTTLCQRIKGEVLSYSKTQAIQFDPGMIDTPGEFLHHRRYYNALQVTSVEADIIAFISSVSEREQTFPPMFNSYFSKPVIGILTKIDLATSSKVLEEAEKRLEIAGAENIFKVSAYTNEGVEEIVKYLQDDELKDS</sequence>
<reference evidence="5" key="1">
    <citation type="journal article" date="2019" name="Int. J. Syst. Evol. Microbiol.">
        <title>The Global Catalogue of Microorganisms (GCM) 10K type strain sequencing project: providing services to taxonomists for standard genome sequencing and annotation.</title>
        <authorList>
            <consortium name="The Broad Institute Genomics Platform"/>
            <consortium name="The Broad Institute Genome Sequencing Center for Infectious Disease"/>
            <person name="Wu L."/>
            <person name="Ma J."/>
        </authorList>
    </citation>
    <scope>NUCLEOTIDE SEQUENCE [LARGE SCALE GENOMIC DNA]</scope>
    <source>
        <strain evidence="5">JCM 14232</strain>
    </source>
</reference>
<evidence type="ECO:0000313" key="4">
    <source>
        <dbReference type="EMBL" id="GAA0476563.1"/>
    </source>
</evidence>
<dbReference type="NCBIfam" id="TIGR02528">
    <property type="entry name" value="EutP"/>
    <property type="match status" value="1"/>
</dbReference>
<dbReference type="InterPro" id="IPR027417">
    <property type="entry name" value="P-loop_NTPase"/>
</dbReference>
<dbReference type="SUPFAM" id="SSF52540">
    <property type="entry name" value="P-loop containing nucleoside triphosphate hydrolases"/>
    <property type="match status" value="1"/>
</dbReference>
<dbReference type="RefSeq" id="WP_346023882.1">
    <property type="nucleotide sequence ID" value="NZ_BAAADA010000030.1"/>
</dbReference>
<dbReference type="Proteomes" id="UP001410648">
    <property type="component" value="Unassembled WGS sequence"/>
</dbReference>
<evidence type="ECO:0000313" key="5">
    <source>
        <dbReference type="Proteomes" id="UP001410648"/>
    </source>
</evidence>
<keyword evidence="5" id="KW-1185">Reference proteome</keyword>
<dbReference type="InterPro" id="IPR012381">
    <property type="entry name" value="EutP_PduV"/>
</dbReference>
<comment type="similarity">
    <text evidence="3">Belongs to the EutP/PduV family.</text>
</comment>
<keyword evidence="1 3" id="KW-0547">Nucleotide-binding</keyword>
<dbReference type="Pfam" id="PF10662">
    <property type="entry name" value="PduV-EutP"/>
    <property type="match status" value="1"/>
</dbReference>
<comment type="caution">
    <text evidence="4">The sequence shown here is derived from an EMBL/GenBank/DDBJ whole genome shotgun (WGS) entry which is preliminary data.</text>
</comment>
<dbReference type="EMBL" id="BAAADA010000030">
    <property type="protein sequence ID" value="GAA0476563.1"/>
    <property type="molecule type" value="Genomic_DNA"/>
</dbReference>
<evidence type="ECO:0000256" key="3">
    <source>
        <dbReference type="PIRNR" id="PIRNR036409"/>
    </source>
</evidence>
<organism evidence="4 5">
    <name type="scientific">Alkalibacterium indicireducens</name>
    <dbReference type="NCBI Taxonomy" id="398758"/>
    <lineage>
        <taxon>Bacteria</taxon>
        <taxon>Bacillati</taxon>
        <taxon>Bacillota</taxon>
        <taxon>Bacilli</taxon>
        <taxon>Lactobacillales</taxon>
        <taxon>Carnobacteriaceae</taxon>
        <taxon>Alkalibacterium</taxon>
    </lineage>
</organism>
<protein>
    <submittedName>
        <fullName evidence="4">EutP/PduV family microcompartment system protein</fullName>
    </submittedName>
</protein>
<dbReference type="Gene3D" id="3.40.50.300">
    <property type="entry name" value="P-loop containing nucleotide triphosphate hydrolases"/>
    <property type="match status" value="1"/>
</dbReference>
<dbReference type="InterPro" id="IPR005225">
    <property type="entry name" value="Small_GTP-bd"/>
</dbReference>
<evidence type="ECO:0000256" key="1">
    <source>
        <dbReference type="ARBA" id="ARBA00022741"/>
    </source>
</evidence>
<gene>
    <name evidence="4" type="ORF">GCM10008936_03710</name>
</gene>
<proteinExistence type="inferred from homology"/>
<keyword evidence="2" id="KW-0342">GTP-binding</keyword>
<dbReference type="NCBIfam" id="TIGR00231">
    <property type="entry name" value="small_GTP"/>
    <property type="match status" value="1"/>
</dbReference>
<evidence type="ECO:0000256" key="2">
    <source>
        <dbReference type="ARBA" id="ARBA00023134"/>
    </source>
</evidence>
<name>A0ABP3KCR4_9LACT</name>